<dbReference type="GO" id="GO:0016887">
    <property type="term" value="F:ATP hydrolysis activity"/>
    <property type="evidence" value="ECO:0007669"/>
    <property type="project" value="InterPro"/>
</dbReference>
<keyword evidence="9" id="KW-0238">DNA-binding</keyword>
<dbReference type="EMBL" id="CP038015">
    <property type="protein sequence ID" value="QBP40975.1"/>
    <property type="molecule type" value="Genomic_DNA"/>
</dbReference>
<evidence type="ECO:0000256" key="8">
    <source>
        <dbReference type="ARBA" id="ARBA00022881"/>
    </source>
</evidence>
<dbReference type="OrthoDB" id="7062933at2"/>
<dbReference type="SUPFAM" id="SSF52540">
    <property type="entry name" value="P-loop containing nucleoside triphosphate hydrolases"/>
    <property type="match status" value="1"/>
</dbReference>
<dbReference type="AlphaFoldDB" id="A0A4V1AMZ3"/>
<keyword evidence="16" id="KW-1185">Reference proteome</keyword>
<organism evidence="15 16">
    <name type="scientific">Paenisporosarcina antarctica</name>
    <dbReference type="NCBI Taxonomy" id="417367"/>
    <lineage>
        <taxon>Bacteria</taxon>
        <taxon>Bacillati</taxon>
        <taxon>Bacillota</taxon>
        <taxon>Bacilli</taxon>
        <taxon>Bacillales</taxon>
        <taxon>Caryophanaceae</taxon>
        <taxon>Paenisporosarcina</taxon>
    </lineage>
</organism>
<dbReference type="InterPro" id="IPR027417">
    <property type="entry name" value="P-loop_NTPase"/>
</dbReference>
<name>A0A4V1AMZ3_9BACL</name>
<dbReference type="Gene3D" id="1.20.1580.10">
    <property type="entry name" value="ABC transporter ATPase like domain"/>
    <property type="match status" value="1"/>
</dbReference>
<sequence>MQKSILIENAYEGNLKNISIEIPRNQLICVTGVSGSGKSTLVLDTLYQECQRQYLETTGYQGIKKPGVTRITNVSPAIQINQHHTNRNPRSSVGTMTNIYTDFRVVYEKISQRPCANCGQSFAQNEGKESYVNVKGEYVSFVECPHC</sequence>
<keyword evidence="3" id="KW-0677">Repeat</keyword>
<dbReference type="GO" id="GO:0004518">
    <property type="term" value="F:nuclease activity"/>
    <property type="evidence" value="ECO:0007669"/>
    <property type="project" value="UniProtKB-KW"/>
</dbReference>
<dbReference type="KEGG" id="panc:E2636_07465"/>
<dbReference type="InterPro" id="IPR003439">
    <property type="entry name" value="ABC_transporter-like_ATP-bd"/>
</dbReference>
<evidence type="ECO:0000256" key="9">
    <source>
        <dbReference type="ARBA" id="ARBA00023125"/>
    </source>
</evidence>
<comment type="subcellular location">
    <subcellularLocation>
        <location evidence="1">Cytoplasm</location>
    </subcellularLocation>
</comment>
<evidence type="ECO:0000313" key="15">
    <source>
        <dbReference type="EMBL" id="QBP40975.1"/>
    </source>
</evidence>
<evidence type="ECO:0000256" key="6">
    <source>
        <dbReference type="ARBA" id="ARBA00022769"/>
    </source>
</evidence>
<evidence type="ECO:0000256" key="5">
    <source>
        <dbReference type="ARBA" id="ARBA00022763"/>
    </source>
</evidence>
<evidence type="ECO:0000256" key="11">
    <source>
        <dbReference type="ARBA" id="ARBA00038000"/>
    </source>
</evidence>
<dbReference type="GO" id="GO:0005737">
    <property type="term" value="C:cytoplasm"/>
    <property type="evidence" value="ECO:0007669"/>
    <property type="project" value="UniProtKB-SubCell"/>
</dbReference>
<evidence type="ECO:0000256" key="13">
    <source>
        <dbReference type="ARBA" id="ARBA00042156"/>
    </source>
</evidence>
<keyword evidence="6" id="KW-0228">DNA excision</keyword>
<protein>
    <recommendedName>
        <fullName evidence="12">UvrABC system protein A</fullName>
    </recommendedName>
    <alternativeName>
        <fullName evidence="13">Excinuclease ABC subunit A</fullName>
    </alternativeName>
</protein>
<feature type="domain" description="ABC transporter" evidence="14">
    <location>
        <begin position="15"/>
        <end position="102"/>
    </location>
</feature>
<evidence type="ECO:0000256" key="10">
    <source>
        <dbReference type="ARBA" id="ARBA00023204"/>
    </source>
</evidence>
<evidence type="ECO:0000256" key="4">
    <source>
        <dbReference type="ARBA" id="ARBA00022741"/>
    </source>
</evidence>
<proteinExistence type="inferred from homology"/>
<keyword evidence="8" id="KW-0267">Excision nuclease</keyword>
<dbReference type="GO" id="GO:0005524">
    <property type="term" value="F:ATP binding"/>
    <property type="evidence" value="ECO:0007669"/>
    <property type="project" value="UniProtKB-KW"/>
</dbReference>
<evidence type="ECO:0000256" key="2">
    <source>
        <dbReference type="ARBA" id="ARBA00022490"/>
    </source>
</evidence>
<keyword evidence="5" id="KW-0227">DNA damage</keyword>
<evidence type="ECO:0000313" key="16">
    <source>
        <dbReference type="Proteomes" id="UP000294292"/>
    </source>
</evidence>
<reference evidence="15 16" key="1">
    <citation type="submission" date="2019-03" db="EMBL/GenBank/DDBJ databases">
        <title>Complete genome sequence of Paenisporosarcina antarctica CGMCC 1.6503T.</title>
        <authorList>
            <person name="Rong J.-C."/>
            <person name="Chi N.-Y."/>
            <person name="Zhang Q.-F."/>
        </authorList>
    </citation>
    <scope>NUCLEOTIDE SEQUENCE [LARGE SCALE GENOMIC DNA]</scope>
    <source>
        <strain evidence="15 16">CGMCC 1.6503</strain>
    </source>
</reference>
<dbReference type="Gene3D" id="3.40.50.300">
    <property type="entry name" value="P-loop containing nucleotide triphosphate hydrolases"/>
    <property type="match status" value="1"/>
</dbReference>
<dbReference type="PANTHER" id="PTHR43152:SF3">
    <property type="entry name" value="UVRABC SYSTEM PROTEIN A"/>
    <property type="match status" value="1"/>
</dbReference>
<dbReference type="Pfam" id="PF00005">
    <property type="entry name" value="ABC_tran"/>
    <property type="match status" value="1"/>
</dbReference>
<evidence type="ECO:0000256" key="3">
    <source>
        <dbReference type="ARBA" id="ARBA00022737"/>
    </source>
</evidence>
<dbReference type="PANTHER" id="PTHR43152">
    <property type="entry name" value="UVRABC SYSTEM PROTEIN A"/>
    <property type="match status" value="1"/>
</dbReference>
<evidence type="ECO:0000256" key="7">
    <source>
        <dbReference type="ARBA" id="ARBA00022840"/>
    </source>
</evidence>
<gene>
    <name evidence="15" type="ORF">E2636_07465</name>
</gene>
<dbReference type="Proteomes" id="UP000294292">
    <property type="component" value="Chromosome"/>
</dbReference>
<accession>A0A4V1AMZ3</accession>
<comment type="similarity">
    <text evidence="11">Belongs to the ABC transporter superfamily. UvrA family.</text>
</comment>
<evidence type="ECO:0000256" key="12">
    <source>
        <dbReference type="ARBA" id="ARBA00039316"/>
    </source>
</evidence>
<dbReference type="GO" id="GO:0003677">
    <property type="term" value="F:DNA binding"/>
    <property type="evidence" value="ECO:0007669"/>
    <property type="project" value="UniProtKB-KW"/>
</dbReference>
<evidence type="ECO:0000256" key="1">
    <source>
        <dbReference type="ARBA" id="ARBA00004496"/>
    </source>
</evidence>
<keyword evidence="4" id="KW-0547">Nucleotide-binding</keyword>
<dbReference type="GO" id="GO:0006281">
    <property type="term" value="P:DNA repair"/>
    <property type="evidence" value="ECO:0007669"/>
    <property type="project" value="UniProtKB-KW"/>
</dbReference>
<keyword evidence="7 15" id="KW-0067">ATP-binding</keyword>
<evidence type="ECO:0000259" key="14">
    <source>
        <dbReference type="Pfam" id="PF00005"/>
    </source>
</evidence>
<keyword evidence="2" id="KW-0963">Cytoplasm</keyword>
<keyword evidence="10" id="KW-0234">DNA repair</keyword>